<dbReference type="RefSeq" id="WP_377857354.1">
    <property type="nucleotide sequence ID" value="NZ_JBHLZU010000020.1"/>
</dbReference>
<organism evidence="2 3">
    <name type="scientific">Allokutzneria oryzae</name>
    <dbReference type="NCBI Taxonomy" id="1378989"/>
    <lineage>
        <taxon>Bacteria</taxon>
        <taxon>Bacillati</taxon>
        <taxon>Actinomycetota</taxon>
        <taxon>Actinomycetes</taxon>
        <taxon>Pseudonocardiales</taxon>
        <taxon>Pseudonocardiaceae</taxon>
        <taxon>Allokutzneria</taxon>
    </lineage>
</organism>
<evidence type="ECO:0000256" key="1">
    <source>
        <dbReference type="SAM" id="SignalP"/>
    </source>
</evidence>
<dbReference type="Proteomes" id="UP001589693">
    <property type="component" value="Unassembled WGS sequence"/>
</dbReference>
<reference evidence="2 3" key="1">
    <citation type="submission" date="2024-09" db="EMBL/GenBank/DDBJ databases">
        <authorList>
            <person name="Sun Q."/>
            <person name="Mori K."/>
        </authorList>
    </citation>
    <scope>NUCLEOTIDE SEQUENCE [LARGE SCALE GENOMIC DNA]</scope>
    <source>
        <strain evidence="2 3">TBRC 7907</strain>
    </source>
</reference>
<protein>
    <submittedName>
        <fullName evidence="2">DUF3558 family protein</fullName>
    </submittedName>
</protein>
<feature type="chain" id="PRO_5046948495" evidence="1">
    <location>
        <begin position="20"/>
        <end position="159"/>
    </location>
</feature>
<keyword evidence="1" id="KW-0732">Signal</keyword>
<gene>
    <name evidence="2" type="ORF">ACFFQA_25810</name>
</gene>
<name>A0ABV6A2I1_9PSEU</name>
<proteinExistence type="predicted"/>
<keyword evidence="3" id="KW-1185">Reference proteome</keyword>
<evidence type="ECO:0000313" key="3">
    <source>
        <dbReference type="Proteomes" id="UP001589693"/>
    </source>
</evidence>
<dbReference type="PROSITE" id="PS51257">
    <property type="entry name" value="PROKAR_LIPOPROTEIN"/>
    <property type="match status" value="1"/>
</dbReference>
<evidence type="ECO:0000313" key="2">
    <source>
        <dbReference type="EMBL" id="MFB9907367.1"/>
    </source>
</evidence>
<dbReference type="EMBL" id="JBHLZU010000020">
    <property type="protein sequence ID" value="MFB9907367.1"/>
    <property type="molecule type" value="Genomic_DNA"/>
</dbReference>
<accession>A0ABV6A2I1</accession>
<dbReference type="InterPro" id="IPR024520">
    <property type="entry name" value="DUF3558"/>
</dbReference>
<comment type="caution">
    <text evidence="2">The sequence shown here is derived from an EMBL/GenBank/DDBJ whole genome shotgun (WGS) entry which is preliminary data.</text>
</comment>
<feature type="signal peptide" evidence="1">
    <location>
        <begin position="1"/>
        <end position="19"/>
    </location>
</feature>
<sequence>MTRLAVVGARVLPLLLLFAAGCGSTPAPGAKPPAHVDTCAVFTEADLKALDLARGQRMANKPTGCMLASPRGFRVFVVHEENVTVADAEKREHTSFSRNEINGRPGYLSANQQPVCTQGLEFGAGTLQVLANVEAAQVPIDACDLARKVADVVEPKLPA</sequence>
<dbReference type="Pfam" id="PF12079">
    <property type="entry name" value="DUF3558"/>
    <property type="match status" value="1"/>
</dbReference>